<evidence type="ECO:0000256" key="3">
    <source>
        <dbReference type="ARBA" id="ARBA00022989"/>
    </source>
</evidence>
<feature type="transmembrane region" description="Helical" evidence="5">
    <location>
        <begin position="260"/>
        <end position="277"/>
    </location>
</feature>
<feature type="transmembrane region" description="Helical" evidence="5">
    <location>
        <begin position="42"/>
        <end position="59"/>
    </location>
</feature>
<feature type="transmembrane region" description="Helical" evidence="5">
    <location>
        <begin position="20"/>
        <end position="36"/>
    </location>
</feature>
<evidence type="ECO:0000259" key="6">
    <source>
        <dbReference type="Pfam" id="PF04932"/>
    </source>
</evidence>
<dbReference type="PANTHER" id="PTHR37422:SF13">
    <property type="entry name" value="LIPOPOLYSACCHARIDE BIOSYNTHESIS PROTEIN PA4999-RELATED"/>
    <property type="match status" value="1"/>
</dbReference>
<dbReference type="AlphaFoldDB" id="A0A645ACQ9"/>
<feature type="transmembrane region" description="Helical" evidence="5">
    <location>
        <begin position="104"/>
        <end position="123"/>
    </location>
</feature>
<evidence type="ECO:0000313" key="7">
    <source>
        <dbReference type="EMBL" id="MPM50488.1"/>
    </source>
</evidence>
<keyword evidence="3 5" id="KW-1133">Transmembrane helix</keyword>
<gene>
    <name evidence="7" type="ORF">SDC9_97230</name>
</gene>
<organism evidence="7">
    <name type="scientific">bioreactor metagenome</name>
    <dbReference type="NCBI Taxonomy" id="1076179"/>
    <lineage>
        <taxon>unclassified sequences</taxon>
        <taxon>metagenomes</taxon>
        <taxon>ecological metagenomes</taxon>
    </lineage>
</organism>
<evidence type="ECO:0000256" key="1">
    <source>
        <dbReference type="ARBA" id="ARBA00004141"/>
    </source>
</evidence>
<evidence type="ECO:0000256" key="5">
    <source>
        <dbReference type="SAM" id="Phobius"/>
    </source>
</evidence>
<feature type="transmembrane region" description="Helical" evidence="5">
    <location>
        <begin position="66"/>
        <end position="84"/>
    </location>
</feature>
<evidence type="ECO:0000256" key="2">
    <source>
        <dbReference type="ARBA" id="ARBA00022692"/>
    </source>
</evidence>
<dbReference type="InterPro" id="IPR007016">
    <property type="entry name" value="O-antigen_ligase-rel_domated"/>
</dbReference>
<comment type="caution">
    <text evidence="7">The sequence shown here is derived from an EMBL/GenBank/DDBJ whole genome shotgun (WGS) entry which is preliminary data.</text>
</comment>
<accession>A0A645ACQ9</accession>
<dbReference type="Pfam" id="PF04932">
    <property type="entry name" value="Wzy_C"/>
    <property type="match status" value="1"/>
</dbReference>
<comment type="subcellular location">
    <subcellularLocation>
        <location evidence="1">Membrane</location>
        <topology evidence="1">Multi-pass membrane protein</topology>
    </subcellularLocation>
</comment>
<reference evidence="7" key="1">
    <citation type="submission" date="2019-08" db="EMBL/GenBank/DDBJ databases">
        <authorList>
            <person name="Kucharzyk K."/>
            <person name="Murdoch R.W."/>
            <person name="Higgins S."/>
            <person name="Loffler F."/>
        </authorList>
    </citation>
    <scope>NUCLEOTIDE SEQUENCE</scope>
</reference>
<keyword evidence="2 5" id="KW-0812">Transmembrane</keyword>
<feature type="domain" description="O-antigen ligase-related" evidence="6">
    <location>
        <begin position="108"/>
        <end position="245"/>
    </location>
</feature>
<evidence type="ECO:0000256" key="4">
    <source>
        <dbReference type="ARBA" id="ARBA00023136"/>
    </source>
</evidence>
<dbReference type="EMBL" id="VSSQ01012992">
    <property type="protein sequence ID" value="MPM50488.1"/>
    <property type="molecule type" value="Genomic_DNA"/>
</dbReference>
<dbReference type="InterPro" id="IPR051533">
    <property type="entry name" value="WaaL-like"/>
</dbReference>
<dbReference type="GO" id="GO:0016020">
    <property type="term" value="C:membrane"/>
    <property type="evidence" value="ECO:0007669"/>
    <property type="project" value="UniProtKB-SubCell"/>
</dbReference>
<keyword evidence="4 5" id="KW-0472">Membrane</keyword>
<proteinExistence type="predicted"/>
<feature type="transmembrane region" description="Helical" evidence="5">
    <location>
        <begin position="135"/>
        <end position="153"/>
    </location>
</feature>
<protein>
    <recommendedName>
        <fullName evidence="6">O-antigen ligase-related domain-containing protein</fullName>
    </recommendedName>
</protein>
<sequence>MAVPASIEVFLEAKRPLNRMLSALLLVVVFLGTLVAGSDSTALGLAAIALLFPIGLFSDRTALRRYLLALALFAFTALAFGQLARFLPSATFVSGFALRFASPVVAGSMLLAAMLLWLLLKHVNPARLSRLRKPYWIALVALVLLAAIALVLLNTTLSNVPLGGAARYLRFSPSWGTDRGQIWMFAARLYDRYTPLQHIFGAGPGALFHADAMQRVFPDAALDSAHNEYLQYLLVSGALGLAAYLFALGSALRSGIRKSAVFPAARGLSVALVAYAVQAVVNIAQPMTTPIAILIVGVLVSRPSEFPAASA</sequence>
<dbReference type="PANTHER" id="PTHR37422">
    <property type="entry name" value="TEICHURONIC ACID BIOSYNTHESIS PROTEIN TUAE"/>
    <property type="match status" value="1"/>
</dbReference>
<name>A0A645ACQ9_9ZZZZ</name>
<feature type="transmembrane region" description="Helical" evidence="5">
    <location>
        <begin position="229"/>
        <end position="248"/>
    </location>
</feature>